<dbReference type="GO" id="GO:0005524">
    <property type="term" value="F:ATP binding"/>
    <property type="evidence" value="ECO:0007669"/>
    <property type="project" value="UniProtKB-KW"/>
</dbReference>
<dbReference type="InterPro" id="IPR015806">
    <property type="entry name" value="Pyrv_Knase_insert_dom_sf"/>
</dbReference>
<dbReference type="WBParaSite" id="maker-uti_cns_0013310-snap-gene-0.2-mRNA-1">
    <property type="protein sequence ID" value="maker-uti_cns_0013310-snap-gene-0.2-mRNA-1"/>
    <property type="gene ID" value="maker-uti_cns_0013310-snap-gene-0.2"/>
</dbReference>
<proteinExistence type="inferred from homology"/>
<evidence type="ECO:0000256" key="5">
    <source>
        <dbReference type="ARBA" id="ARBA00022679"/>
    </source>
</evidence>
<sequence length="1070" mass="114451">MASNSSNTHACSFRTALQQACSLDVDTSPAKTTGTGIMCTIGPASWSAKVIAEMVQAGMDIARLNLCHGTLEEHRRALKLIAEAEEKLRDDPEVSTWQHKPLGVAVDTRGSEIRTGALPEHGKLTDTVNLETDSLVTIDCSPTGAAQPITSTRLWVDFDNFAKIVQPGQAVYIDDGLLELRVESPRPADSAVDCLVIVGGQLGAARCVCLPGVDTGMPEVSQRDLDDLAALASDSGDDSLARIGIVMGSFVRSAETVRRLRQAATADGRPPPLVVAKIGDARGLQALEEILVEADGVLVARGDLGCELPQEKVCCWQFAGECGPISKLTPDLHDRSACKLSVPWGPALMAANLVLIELKIPFQVFAVQKRITAVCSTSAKASICATHLLNSMLMRPRPTRAEASDVANAVLDGVDCLMLSGETAIGKYPVEAVRTLTKICREAEASLQPGQHLQRLRRQPLAPAAAGPLHSSAMAACEAAVRCRAAAILVATDHAELPRLTAMFRPPCPVLCVCRDEALCRGLNMWYGLHPVLYTEPAKSEWLLEAQDRIRYAGLRVAANDILDAGPANSQLFVILVEKSCPNSSDLMAIVPVERLLNFGANGALPAQSAGKILGVQLSTNMDAQAAADSLRNEDDWDGSRSNEIMELSPSDFLLRPAMDVSSLASGLETATRLAGISPLSKACRFRGCWNRKSAGKLENSGPKVRSATARIRPAAASLSGDRASREERIFSSRRLIQASSCRSRSRIPANGLASSRESDGSRKSGSPAHRCTAVDRQASGSREIWEAGPATEDLGVQAITKPYLIPIRGHKLPPLSHDPPQTGAGQPLKVAVFAAASRLGDKGTRQPAVQLRQQQPTSHSRARIAGGRVQQRLQQVRSRQPALISPVPGQADQPASRCQSQLTEVARRSGFNGDVRLTVGEKQRVEGVDRLGDDCVPVGCILRVGELFLRGLPMETSSNGRTHPTIESDFPDTRLTSNRPSEQLLLAKQYSDCSTSEQTMRKPRHIVEPGYQSFPAAFDEAPPGHTVAAANEHQAAELPAGSEPIRHPLRPKPGQQYSSVQAGDAKLGG</sequence>
<dbReference type="InterPro" id="IPR011037">
    <property type="entry name" value="Pyrv_Knase-like_insert_dom_sf"/>
</dbReference>
<dbReference type="EC" id="2.7.1.40" evidence="4 13"/>
<feature type="domain" description="Pyruvate kinase C-terminal" evidence="16">
    <location>
        <begin position="472"/>
        <end position="559"/>
    </location>
</feature>
<feature type="region of interest" description="Disordered" evidence="14">
    <location>
        <begin position="1015"/>
        <end position="1070"/>
    </location>
</feature>
<evidence type="ECO:0000256" key="1">
    <source>
        <dbReference type="ARBA" id="ARBA00001958"/>
    </source>
</evidence>
<evidence type="ECO:0000256" key="6">
    <source>
        <dbReference type="ARBA" id="ARBA00022723"/>
    </source>
</evidence>
<dbReference type="GO" id="GO:0030955">
    <property type="term" value="F:potassium ion binding"/>
    <property type="evidence" value="ECO:0007669"/>
    <property type="project" value="InterPro"/>
</dbReference>
<dbReference type="Proteomes" id="UP000095280">
    <property type="component" value="Unplaced"/>
</dbReference>
<dbReference type="SUPFAM" id="SSF50800">
    <property type="entry name" value="PK beta-barrel domain-like"/>
    <property type="match status" value="1"/>
</dbReference>
<keyword evidence="12" id="KW-0670">Pyruvate</keyword>
<evidence type="ECO:0000259" key="16">
    <source>
        <dbReference type="Pfam" id="PF02887"/>
    </source>
</evidence>
<dbReference type="SUPFAM" id="SSF51621">
    <property type="entry name" value="Phosphoenolpyruvate/pyruvate domain"/>
    <property type="match status" value="1"/>
</dbReference>
<evidence type="ECO:0000256" key="10">
    <source>
        <dbReference type="ARBA" id="ARBA00022842"/>
    </source>
</evidence>
<evidence type="ECO:0000256" key="9">
    <source>
        <dbReference type="ARBA" id="ARBA00022840"/>
    </source>
</evidence>
<keyword evidence="5 13" id="KW-0808">Transferase</keyword>
<dbReference type="InterPro" id="IPR015813">
    <property type="entry name" value="Pyrv/PenolPyrv_kinase-like_dom"/>
</dbReference>
<dbReference type="GO" id="GO:0016301">
    <property type="term" value="F:kinase activity"/>
    <property type="evidence" value="ECO:0007669"/>
    <property type="project" value="UniProtKB-KW"/>
</dbReference>
<comment type="similarity">
    <text evidence="3 13">Belongs to the pyruvate kinase family.</text>
</comment>
<evidence type="ECO:0000256" key="13">
    <source>
        <dbReference type="RuleBase" id="RU000504"/>
    </source>
</evidence>
<keyword evidence="11 13" id="KW-0324">Glycolysis</keyword>
<accession>A0A1I8IK89</accession>
<evidence type="ECO:0000256" key="8">
    <source>
        <dbReference type="ARBA" id="ARBA00022777"/>
    </source>
</evidence>
<evidence type="ECO:0000256" key="4">
    <source>
        <dbReference type="ARBA" id="ARBA00012142"/>
    </source>
</evidence>
<name>A0A1I8IK89_9PLAT</name>
<comment type="cofactor">
    <cofactor evidence="1">
        <name>K(+)</name>
        <dbReference type="ChEBI" id="CHEBI:29103"/>
    </cofactor>
</comment>
<feature type="region of interest" description="Disordered" evidence="14">
    <location>
        <begin position="842"/>
        <end position="897"/>
    </location>
</feature>
<dbReference type="AlphaFoldDB" id="A0A1I8IK89"/>
<evidence type="ECO:0000256" key="11">
    <source>
        <dbReference type="ARBA" id="ARBA00023152"/>
    </source>
</evidence>
<dbReference type="Pfam" id="PF02887">
    <property type="entry name" value="PK_C"/>
    <property type="match status" value="1"/>
</dbReference>
<protein>
    <recommendedName>
        <fullName evidence="4 13">Pyruvate kinase</fullName>
        <ecNumber evidence="4 13">2.7.1.40</ecNumber>
    </recommendedName>
</protein>
<evidence type="ECO:0000313" key="17">
    <source>
        <dbReference type="Proteomes" id="UP000095280"/>
    </source>
</evidence>
<dbReference type="SUPFAM" id="SSF52935">
    <property type="entry name" value="PK C-terminal domain-like"/>
    <property type="match status" value="1"/>
</dbReference>
<keyword evidence="10 13" id="KW-0460">Magnesium</keyword>
<keyword evidence="8 13" id="KW-0418">Kinase</keyword>
<keyword evidence="7" id="KW-0547">Nucleotide-binding</keyword>
<dbReference type="GO" id="GO:0004743">
    <property type="term" value="F:pyruvate kinase activity"/>
    <property type="evidence" value="ECO:0007669"/>
    <property type="project" value="UniProtKB-EC"/>
</dbReference>
<dbReference type="InterPro" id="IPR001697">
    <property type="entry name" value="Pyr_Knase"/>
</dbReference>
<evidence type="ECO:0000256" key="7">
    <source>
        <dbReference type="ARBA" id="ARBA00022741"/>
    </source>
</evidence>
<dbReference type="InterPro" id="IPR015795">
    <property type="entry name" value="Pyrv_Knase_C"/>
</dbReference>
<comment type="pathway">
    <text evidence="2 13">Carbohydrate degradation; glycolysis; pyruvate from D-glyceraldehyde 3-phosphate: step 5/5.</text>
</comment>
<reference evidence="18" key="1">
    <citation type="submission" date="2016-11" db="UniProtKB">
        <authorList>
            <consortium name="WormBaseParasite"/>
        </authorList>
    </citation>
    <scope>IDENTIFICATION</scope>
</reference>
<feature type="domain" description="Pyruvate kinase barrel" evidence="15">
    <location>
        <begin position="35"/>
        <end position="317"/>
    </location>
</feature>
<dbReference type="InterPro" id="IPR040442">
    <property type="entry name" value="Pyrv_kinase-like_dom_sf"/>
</dbReference>
<dbReference type="Gene3D" id="3.40.1380.20">
    <property type="entry name" value="Pyruvate kinase, C-terminal domain"/>
    <property type="match status" value="1"/>
</dbReference>
<organism evidence="17 18">
    <name type="scientific">Macrostomum lignano</name>
    <dbReference type="NCBI Taxonomy" id="282301"/>
    <lineage>
        <taxon>Eukaryota</taxon>
        <taxon>Metazoa</taxon>
        <taxon>Spiralia</taxon>
        <taxon>Lophotrochozoa</taxon>
        <taxon>Platyhelminthes</taxon>
        <taxon>Rhabditophora</taxon>
        <taxon>Macrostomorpha</taxon>
        <taxon>Macrostomida</taxon>
        <taxon>Macrostomidae</taxon>
        <taxon>Macrostomum</taxon>
    </lineage>
</organism>
<keyword evidence="17" id="KW-1185">Reference proteome</keyword>
<dbReference type="PANTHER" id="PTHR11817">
    <property type="entry name" value="PYRUVATE KINASE"/>
    <property type="match status" value="1"/>
</dbReference>
<evidence type="ECO:0000313" key="18">
    <source>
        <dbReference type="WBParaSite" id="maker-uti_cns_0013310-snap-gene-0.2-mRNA-1"/>
    </source>
</evidence>
<evidence type="ECO:0000259" key="15">
    <source>
        <dbReference type="Pfam" id="PF00224"/>
    </source>
</evidence>
<dbReference type="Gene3D" id="2.40.33.10">
    <property type="entry name" value="PK beta-barrel domain-like"/>
    <property type="match status" value="1"/>
</dbReference>
<keyword evidence="6" id="KW-0479">Metal-binding</keyword>
<evidence type="ECO:0000256" key="2">
    <source>
        <dbReference type="ARBA" id="ARBA00004997"/>
    </source>
</evidence>
<dbReference type="UniPathway" id="UPA00109">
    <property type="reaction ID" value="UER00188"/>
</dbReference>
<keyword evidence="9" id="KW-0067">ATP-binding</keyword>
<feature type="region of interest" description="Disordered" evidence="14">
    <location>
        <begin position="959"/>
        <end position="978"/>
    </location>
</feature>
<evidence type="ECO:0000256" key="3">
    <source>
        <dbReference type="ARBA" id="ARBA00008663"/>
    </source>
</evidence>
<evidence type="ECO:0000256" key="12">
    <source>
        <dbReference type="ARBA" id="ARBA00023317"/>
    </source>
</evidence>
<comment type="catalytic activity">
    <reaction evidence="13">
        <text>pyruvate + ATP = phosphoenolpyruvate + ADP + H(+)</text>
        <dbReference type="Rhea" id="RHEA:18157"/>
        <dbReference type="ChEBI" id="CHEBI:15361"/>
        <dbReference type="ChEBI" id="CHEBI:15378"/>
        <dbReference type="ChEBI" id="CHEBI:30616"/>
        <dbReference type="ChEBI" id="CHEBI:58702"/>
        <dbReference type="ChEBI" id="CHEBI:456216"/>
        <dbReference type="EC" id="2.7.1.40"/>
    </reaction>
</comment>
<feature type="compositionally biased region" description="Low complexity" evidence="14">
    <location>
        <begin position="869"/>
        <end position="881"/>
    </location>
</feature>
<evidence type="ECO:0000256" key="14">
    <source>
        <dbReference type="SAM" id="MobiDB-lite"/>
    </source>
</evidence>
<dbReference type="Pfam" id="PF00224">
    <property type="entry name" value="PK"/>
    <property type="match status" value="2"/>
</dbReference>
<dbReference type="GO" id="GO:0000287">
    <property type="term" value="F:magnesium ion binding"/>
    <property type="evidence" value="ECO:0007669"/>
    <property type="project" value="InterPro"/>
</dbReference>
<dbReference type="Gene3D" id="3.20.20.60">
    <property type="entry name" value="Phosphoenolpyruvate-binding domains"/>
    <property type="match status" value="2"/>
</dbReference>
<feature type="domain" description="Pyruvate kinase barrel" evidence="15">
    <location>
        <begin position="359"/>
        <end position="433"/>
    </location>
</feature>
<feature type="region of interest" description="Disordered" evidence="14">
    <location>
        <begin position="747"/>
        <end position="784"/>
    </location>
</feature>
<dbReference type="InterPro" id="IPR015793">
    <property type="entry name" value="Pyrv_Knase_brl"/>
</dbReference>
<dbReference type="InterPro" id="IPR036918">
    <property type="entry name" value="Pyrv_Knase_C_sf"/>
</dbReference>
<dbReference type="PRINTS" id="PR01050">
    <property type="entry name" value="PYRUVTKNASE"/>
</dbReference>